<evidence type="ECO:0000259" key="6">
    <source>
        <dbReference type="Pfam" id="PF00460"/>
    </source>
</evidence>
<feature type="domain" description="Flagellar hook protein FlgE D2" evidence="8">
    <location>
        <begin position="517"/>
        <end position="610"/>
    </location>
</feature>
<evidence type="ECO:0000256" key="1">
    <source>
        <dbReference type="ARBA" id="ARBA00004117"/>
    </source>
</evidence>
<dbReference type="EMBL" id="MTSM01000018">
    <property type="protein sequence ID" value="OPX54818.1"/>
    <property type="molecule type" value="Genomic_DNA"/>
</dbReference>
<dbReference type="PROSITE" id="PS00588">
    <property type="entry name" value="FLAGELLA_BB_ROD"/>
    <property type="match status" value="1"/>
</dbReference>
<dbReference type="GO" id="GO:0009425">
    <property type="term" value="C:bacterial-type flagellum basal body"/>
    <property type="evidence" value="ECO:0007669"/>
    <property type="project" value="UniProtKB-SubCell"/>
</dbReference>
<keyword evidence="4 5" id="KW-0975">Bacterial flagellum</keyword>
<feature type="domain" description="Flagellar hook protein FlgE/F/G-like D1" evidence="9">
    <location>
        <begin position="84"/>
        <end position="137"/>
    </location>
</feature>
<protein>
    <recommendedName>
        <fullName evidence="3 5">Flagellar hook protein FlgE</fullName>
    </recommendedName>
</protein>
<dbReference type="Pfam" id="PF22692">
    <property type="entry name" value="LlgE_F_G_D1"/>
    <property type="match status" value="1"/>
</dbReference>
<dbReference type="AlphaFoldDB" id="A0A1T4RJ97"/>
<organism evidence="10 11">
    <name type="scientific">Oceanospirillum multiglobuliferum</name>
    <dbReference type="NCBI Taxonomy" id="64969"/>
    <lineage>
        <taxon>Bacteria</taxon>
        <taxon>Pseudomonadati</taxon>
        <taxon>Pseudomonadota</taxon>
        <taxon>Gammaproteobacteria</taxon>
        <taxon>Oceanospirillales</taxon>
        <taxon>Oceanospirillaceae</taxon>
        <taxon>Oceanospirillum</taxon>
    </lineage>
</organism>
<sequence>MAAFSVGVSGLQAANRSLETIGNNVANASTVGFKQSRVEFADIYAKGGLMSGQAQPGHGVKVADISQQFTQGGTSFTQNSLDMAIDGNGFFIVKNNGMDTYTRAGTFGMDKSGYVVTNEGNRVQGFPASVNGDSIQVGAISDLYIPVANIEPKATSAVDISFNLDSRKEPPSNYVFDENDSDTYTHLYPAVIYDSLGNSHTLTQYFVKQPPYQPEYGDQSRALQAMIGFARFGNNVLDDTQGGKGFVGDSNQNAALTLDSDITAILSKGGFNGVTVNADGSGSFNTSVYGDTDGNAATNDPIANADYDDLSATDAQRAAQLQNIHDTLKNLISSESGRTKEYYQAAYDSLTDYLPSLTSNSVGGADKEVFDGAIAALEGSSSLSGKNIAYGNIDAISGIARSKLLNAATVTDPLKESIKANNVDPAGFTGGPADVEAFVADMKSALTALMNGTVMPAATSTLWDNNSDFFINPNPTAEEQGTYKLALDALNELTVNYDEGGAVSASAVVDTLSALESESSDNRWQMHAFVDGERVTDGNTNSPDYFSFNFTEFGALAEPLPKITIKDWTPRDTGLNQNGSKDPQEFTIDLAGTTQFAGAFGATALKQDGYATGELAGIDVDKTGVMNARYTNGTTRLVGQVAIATFRNEQGLTPIGGTAWRQSNDSGDPVVNAPGVSVAGNIQSKALEDSNVDLSQELVKMILAQRDYQANAKTIQTADTVTQTIINLR</sequence>
<dbReference type="PANTHER" id="PTHR30435">
    <property type="entry name" value="FLAGELLAR PROTEIN"/>
    <property type="match status" value="1"/>
</dbReference>
<dbReference type="InterPro" id="IPR053967">
    <property type="entry name" value="LlgE_F_G-like_D1"/>
</dbReference>
<dbReference type="Pfam" id="PF06429">
    <property type="entry name" value="Flg_bbr_C"/>
    <property type="match status" value="1"/>
</dbReference>
<dbReference type="PANTHER" id="PTHR30435:SF1">
    <property type="entry name" value="FLAGELLAR HOOK PROTEIN FLGE"/>
    <property type="match status" value="1"/>
</dbReference>
<dbReference type="STRING" id="64969.SAMN02745127_02412"/>
<dbReference type="InterPro" id="IPR020013">
    <property type="entry name" value="Flagellar_FlgE/F/G"/>
</dbReference>
<evidence type="ECO:0000313" key="11">
    <source>
        <dbReference type="Proteomes" id="UP000191418"/>
    </source>
</evidence>
<dbReference type="InterPro" id="IPR010930">
    <property type="entry name" value="Flg_bb/hook_C_dom"/>
</dbReference>
<gene>
    <name evidence="10" type="ORF">BTE48_12405</name>
</gene>
<dbReference type="Gene3D" id="2.60.98.20">
    <property type="entry name" value="Flagellar hook protein FlgE"/>
    <property type="match status" value="2"/>
</dbReference>
<evidence type="ECO:0000259" key="9">
    <source>
        <dbReference type="Pfam" id="PF22692"/>
    </source>
</evidence>
<evidence type="ECO:0000256" key="2">
    <source>
        <dbReference type="ARBA" id="ARBA00009677"/>
    </source>
</evidence>
<dbReference type="GO" id="GO:0071978">
    <property type="term" value="P:bacterial-type flagellum-dependent swarming motility"/>
    <property type="evidence" value="ECO:0007669"/>
    <property type="project" value="TreeGrafter"/>
</dbReference>
<proteinExistence type="inferred from homology"/>
<evidence type="ECO:0000256" key="3">
    <source>
        <dbReference type="ARBA" id="ARBA00019015"/>
    </source>
</evidence>
<dbReference type="InterPro" id="IPR011491">
    <property type="entry name" value="FlgE_D2"/>
</dbReference>
<dbReference type="RefSeq" id="WP_078745967.1">
    <property type="nucleotide sequence ID" value="NZ_FUXG01000017.1"/>
</dbReference>
<evidence type="ECO:0000256" key="5">
    <source>
        <dbReference type="RuleBase" id="RU362116"/>
    </source>
</evidence>
<comment type="caution">
    <text evidence="10">The sequence shown here is derived from an EMBL/GenBank/DDBJ whole genome shotgun (WGS) entry which is preliminary data.</text>
</comment>
<keyword evidence="11" id="KW-1185">Reference proteome</keyword>
<dbReference type="Proteomes" id="UP000191418">
    <property type="component" value="Unassembled WGS sequence"/>
</dbReference>
<dbReference type="InterPro" id="IPR019776">
    <property type="entry name" value="Flagellar_basal_body_rod_CS"/>
</dbReference>
<evidence type="ECO:0000256" key="4">
    <source>
        <dbReference type="ARBA" id="ARBA00023143"/>
    </source>
</evidence>
<reference evidence="10 11" key="1">
    <citation type="submission" date="2017-01" db="EMBL/GenBank/DDBJ databases">
        <title>Genome Sequencing of a Marine Spirillum, Oceanospirillum multiglobuliferum ATCC 33336, from Japan.</title>
        <authorList>
            <person name="Carney J.G."/>
            <person name="Trachtenberg A.M."/>
            <person name="Rheaume B.A."/>
            <person name="Linnane J.D."/>
            <person name="Pitts N.L."/>
            <person name="Mykles D.L."/>
            <person name="Maclea K.S."/>
        </authorList>
    </citation>
    <scope>NUCLEOTIDE SEQUENCE [LARGE SCALE GENOMIC DNA]</scope>
    <source>
        <strain evidence="10 11">ATCC 33336</strain>
    </source>
</reference>
<dbReference type="GO" id="GO:0009424">
    <property type="term" value="C:bacterial-type flagellum hook"/>
    <property type="evidence" value="ECO:0007669"/>
    <property type="project" value="TreeGrafter"/>
</dbReference>
<comment type="function">
    <text evidence="5">A flexible structure which links the flagellar filament to the drive apparatus in the basal body.</text>
</comment>
<dbReference type="OrthoDB" id="8578401at2"/>
<evidence type="ECO:0000259" key="8">
    <source>
        <dbReference type="Pfam" id="PF07559"/>
    </source>
</evidence>
<feature type="domain" description="Flagellar basal body rod protein N-terminal" evidence="6">
    <location>
        <begin position="6"/>
        <end position="34"/>
    </location>
</feature>
<feature type="domain" description="Flagellar hook protein FlgE D2" evidence="8">
    <location>
        <begin position="163"/>
        <end position="220"/>
    </location>
</feature>
<evidence type="ECO:0000259" key="7">
    <source>
        <dbReference type="Pfam" id="PF06429"/>
    </source>
</evidence>
<evidence type="ECO:0000313" key="10">
    <source>
        <dbReference type="EMBL" id="OPX54818.1"/>
    </source>
</evidence>
<dbReference type="Pfam" id="PF00460">
    <property type="entry name" value="Flg_bb_rod"/>
    <property type="match status" value="1"/>
</dbReference>
<dbReference type="InterPro" id="IPR037058">
    <property type="entry name" value="Falgellar_hook_FlgE_sf"/>
</dbReference>
<dbReference type="NCBIfam" id="TIGR03506">
    <property type="entry name" value="FlgEFG_subfam"/>
    <property type="match status" value="2"/>
</dbReference>
<dbReference type="SUPFAM" id="SSF117143">
    <property type="entry name" value="Flagellar hook protein flgE"/>
    <property type="match status" value="2"/>
</dbReference>
<accession>A0A1T4RJ97</accession>
<dbReference type="Pfam" id="PF07559">
    <property type="entry name" value="FlgE_D2"/>
    <property type="match status" value="2"/>
</dbReference>
<dbReference type="InterPro" id="IPR001444">
    <property type="entry name" value="Flag_bb_rod_N"/>
</dbReference>
<feature type="domain" description="Flagellar basal-body/hook protein C-terminal" evidence="7">
    <location>
        <begin position="683"/>
        <end position="728"/>
    </location>
</feature>
<comment type="similarity">
    <text evidence="2 5">Belongs to the flagella basal body rod proteins family.</text>
</comment>
<comment type="subcellular location">
    <subcellularLocation>
        <location evidence="1 5">Bacterial flagellum basal body</location>
    </subcellularLocation>
</comment>
<name>A0A1T4RJ97_9GAMM</name>
<dbReference type="GO" id="GO:0005829">
    <property type="term" value="C:cytosol"/>
    <property type="evidence" value="ECO:0007669"/>
    <property type="project" value="TreeGrafter"/>
</dbReference>
<dbReference type="InterPro" id="IPR037925">
    <property type="entry name" value="FlgE/F/G-like"/>
</dbReference>